<sequence>MVCENQRMSFIMGALLEAQREQAAFERLLSEGPKLGLPRADRAHVGRLLSPVDDSDLERSLHQAREPVRTLLTVSPFEVAVSELQSSRALEALSEYPLDSPKLLGAAQVHGIDERILTEVAEALQRKRRGRG</sequence>
<dbReference type="EMBL" id="WUEK01000001">
    <property type="protein sequence ID" value="MXG88433.1"/>
    <property type="molecule type" value="Genomic_DNA"/>
</dbReference>
<name>A0A6L7EM84_9ACTN</name>
<evidence type="ECO:0000313" key="2">
    <source>
        <dbReference type="Proteomes" id="UP000473325"/>
    </source>
</evidence>
<gene>
    <name evidence="1" type="ORF">GRQ65_02580</name>
</gene>
<proteinExistence type="predicted"/>
<comment type="caution">
    <text evidence="1">The sequence shown here is derived from an EMBL/GenBank/DDBJ whole genome shotgun (WGS) entry which is preliminary data.</text>
</comment>
<dbReference type="AlphaFoldDB" id="A0A6L7EM84"/>
<accession>A0A6L7EM84</accession>
<protein>
    <submittedName>
        <fullName evidence="1">Uncharacterized protein</fullName>
    </submittedName>
</protein>
<reference evidence="1 2" key="1">
    <citation type="submission" date="2019-12" db="EMBL/GenBank/DDBJ databases">
        <authorList>
            <person name="Kun Z."/>
        </authorList>
    </citation>
    <scope>NUCLEOTIDE SEQUENCE [LARGE SCALE GENOMIC DNA]</scope>
    <source>
        <strain evidence="1 2">YIM 123512</strain>
    </source>
</reference>
<keyword evidence="2" id="KW-1185">Reference proteome</keyword>
<dbReference type="Proteomes" id="UP000473325">
    <property type="component" value="Unassembled WGS sequence"/>
</dbReference>
<dbReference type="RefSeq" id="WP_160874803.1">
    <property type="nucleotide sequence ID" value="NZ_WUEK01000001.1"/>
</dbReference>
<evidence type="ECO:0000313" key="1">
    <source>
        <dbReference type="EMBL" id="MXG88433.1"/>
    </source>
</evidence>
<organism evidence="1 2">
    <name type="scientific">Nocardioides flavescens</name>
    <dbReference type="NCBI Taxonomy" id="2691959"/>
    <lineage>
        <taxon>Bacteria</taxon>
        <taxon>Bacillati</taxon>
        <taxon>Actinomycetota</taxon>
        <taxon>Actinomycetes</taxon>
        <taxon>Propionibacteriales</taxon>
        <taxon>Nocardioidaceae</taxon>
        <taxon>Nocardioides</taxon>
    </lineage>
</organism>